<dbReference type="SUPFAM" id="SSF48726">
    <property type="entry name" value="Immunoglobulin"/>
    <property type="match status" value="1"/>
</dbReference>
<keyword evidence="12" id="KW-0325">Glycoprotein</keyword>
<dbReference type="PANTHER" id="PTHR10441">
    <property type="entry name" value="CD8 ALPHA CHAIN"/>
    <property type="match status" value="1"/>
</dbReference>
<dbReference type="GO" id="GO:0002250">
    <property type="term" value="P:adaptive immune response"/>
    <property type="evidence" value="ECO:0007669"/>
    <property type="project" value="UniProtKB-KW"/>
</dbReference>
<evidence type="ECO:0000256" key="12">
    <source>
        <dbReference type="ARBA" id="ARBA00023180"/>
    </source>
</evidence>
<keyword evidence="14" id="KW-0393">Immunoglobulin domain</keyword>
<evidence type="ECO:0000256" key="1">
    <source>
        <dbReference type="ARBA" id="ARBA00004251"/>
    </source>
</evidence>
<keyword evidence="10" id="KW-0564">Palmitate</keyword>
<feature type="signal peptide" evidence="16">
    <location>
        <begin position="1"/>
        <end position="19"/>
    </location>
</feature>
<evidence type="ECO:0000256" key="14">
    <source>
        <dbReference type="ARBA" id="ARBA00023319"/>
    </source>
</evidence>
<dbReference type="InterPro" id="IPR013783">
    <property type="entry name" value="Ig-like_fold"/>
</dbReference>
<evidence type="ECO:0000256" key="3">
    <source>
        <dbReference type="ARBA" id="ARBA00022475"/>
    </source>
</evidence>
<keyword evidence="9 15" id="KW-0472">Membrane</keyword>
<evidence type="ECO:0000256" key="16">
    <source>
        <dbReference type="SAM" id="SignalP"/>
    </source>
</evidence>
<evidence type="ECO:0000256" key="7">
    <source>
        <dbReference type="ARBA" id="ARBA00022989"/>
    </source>
</evidence>
<dbReference type="PANTHER" id="PTHR10441:SF2">
    <property type="entry name" value="T-CELL SURFACE GLYCOPROTEIN CD8 ALPHA CHAIN"/>
    <property type="match status" value="1"/>
</dbReference>
<evidence type="ECO:0000256" key="2">
    <source>
        <dbReference type="ARBA" id="ARBA00021525"/>
    </source>
</evidence>
<proteinExistence type="evidence at transcript level"/>
<accession>A0A678W356</accession>
<keyword evidence="11" id="KW-1015">Disulfide bond</keyword>
<dbReference type="Pfam" id="PF07686">
    <property type="entry name" value="V-set"/>
    <property type="match status" value="1"/>
</dbReference>
<evidence type="ECO:0000259" key="17">
    <source>
        <dbReference type="PROSITE" id="PS50835"/>
    </source>
</evidence>
<dbReference type="GO" id="GO:0005886">
    <property type="term" value="C:plasma membrane"/>
    <property type="evidence" value="ECO:0007669"/>
    <property type="project" value="UniProtKB-SubCell"/>
</dbReference>
<dbReference type="EMBL" id="MH611516">
    <property type="protein sequence ID" value="AYD60581.1"/>
    <property type="molecule type" value="mRNA"/>
</dbReference>
<keyword evidence="5 16" id="KW-0732">Signal</keyword>
<keyword evidence="4 15" id="KW-0812">Transmembrane</keyword>
<dbReference type="InterPro" id="IPR003599">
    <property type="entry name" value="Ig_sub"/>
</dbReference>
<dbReference type="InterPro" id="IPR015468">
    <property type="entry name" value="CD8_asu"/>
</dbReference>
<dbReference type="InterPro" id="IPR013106">
    <property type="entry name" value="Ig_V-set"/>
</dbReference>
<evidence type="ECO:0000256" key="4">
    <source>
        <dbReference type="ARBA" id="ARBA00022692"/>
    </source>
</evidence>
<evidence type="ECO:0000256" key="6">
    <source>
        <dbReference type="ARBA" id="ARBA00022859"/>
    </source>
</evidence>
<dbReference type="SMART" id="SM00409">
    <property type="entry name" value="IG"/>
    <property type="match status" value="1"/>
</dbReference>
<name>A0A678W356_TREBE</name>
<feature type="transmembrane region" description="Helical" evidence="15">
    <location>
        <begin position="166"/>
        <end position="190"/>
    </location>
</feature>
<evidence type="ECO:0000256" key="11">
    <source>
        <dbReference type="ARBA" id="ARBA00023157"/>
    </source>
</evidence>
<dbReference type="CDD" id="cd00099">
    <property type="entry name" value="IgV"/>
    <property type="match status" value="1"/>
</dbReference>
<comment type="subcellular location">
    <subcellularLocation>
        <location evidence="1">Cell membrane</location>
        <topology evidence="1">Single-pass type I membrane protein</topology>
    </subcellularLocation>
</comment>
<evidence type="ECO:0000313" key="18">
    <source>
        <dbReference type="EMBL" id="AYD60581.1"/>
    </source>
</evidence>
<sequence>MDQKLILVILMICHEMTSGAVIDQAVKEGKMVSINCDPGDKGTLVVWFRHLDTTGMEFIASFSKDGMKKSAQESFPELFGHSKDSPNVLTVKAFQIRDSGVYSCASLKDNKLIFGKPTRLFLEKVKVPVEETTQATEQTKCTTASPCVCESGNKPGETSPEMFCSLIILGPLAGGCGLLLLLLIITTMYCNHIRTRRCPHHYKRKPRVMAPGKQLMTNSHV</sequence>
<evidence type="ECO:0000256" key="8">
    <source>
        <dbReference type="ARBA" id="ARBA00023130"/>
    </source>
</evidence>
<dbReference type="InterPro" id="IPR007110">
    <property type="entry name" value="Ig-like_dom"/>
</dbReference>
<dbReference type="InterPro" id="IPR036179">
    <property type="entry name" value="Ig-like_dom_sf"/>
</dbReference>
<protein>
    <recommendedName>
        <fullName evidence="2">T-cell surface glycoprotein CD8 alpha chain</fullName>
    </recommendedName>
</protein>
<dbReference type="Gene3D" id="2.60.40.10">
    <property type="entry name" value="Immunoglobulins"/>
    <property type="match status" value="1"/>
</dbReference>
<keyword evidence="7 15" id="KW-1133">Transmembrane helix</keyword>
<evidence type="ECO:0000256" key="5">
    <source>
        <dbReference type="ARBA" id="ARBA00022729"/>
    </source>
</evidence>
<keyword evidence="13" id="KW-0449">Lipoprotein</keyword>
<reference evidence="18" key="1">
    <citation type="submission" date="2018-07" db="EMBL/GenBank/DDBJ databases">
        <title>Immune-related sequences from Trematomus bernacchii.</title>
        <authorList>
            <person name="Buonocore F."/>
            <person name="Gerdol M."/>
            <person name="Scapigliati G."/>
            <person name="Pallavicini A."/>
        </authorList>
    </citation>
    <scope>NUCLEOTIDE SEQUENCE</scope>
</reference>
<evidence type="ECO:0000256" key="15">
    <source>
        <dbReference type="SAM" id="Phobius"/>
    </source>
</evidence>
<keyword evidence="3" id="KW-1003">Cell membrane</keyword>
<evidence type="ECO:0000256" key="13">
    <source>
        <dbReference type="ARBA" id="ARBA00023288"/>
    </source>
</evidence>
<dbReference type="PROSITE" id="PS50835">
    <property type="entry name" value="IG_LIKE"/>
    <property type="match status" value="1"/>
</dbReference>
<evidence type="ECO:0000256" key="9">
    <source>
        <dbReference type="ARBA" id="ARBA00023136"/>
    </source>
</evidence>
<evidence type="ECO:0000256" key="10">
    <source>
        <dbReference type="ARBA" id="ARBA00023139"/>
    </source>
</evidence>
<organism evidence="18">
    <name type="scientific">Trematomus bernacchii</name>
    <name type="common">Emerald rockcod</name>
    <name type="synonym">Pseudotrematomus bernacchii</name>
    <dbReference type="NCBI Taxonomy" id="40690"/>
    <lineage>
        <taxon>Eukaryota</taxon>
        <taxon>Metazoa</taxon>
        <taxon>Chordata</taxon>
        <taxon>Craniata</taxon>
        <taxon>Vertebrata</taxon>
        <taxon>Euteleostomi</taxon>
        <taxon>Actinopterygii</taxon>
        <taxon>Neopterygii</taxon>
        <taxon>Teleostei</taxon>
        <taxon>Neoteleostei</taxon>
        <taxon>Acanthomorphata</taxon>
        <taxon>Eupercaria</taxon>
        <taxon>Perciformes</taxon>
        <taxon>Notothenioidei</taxon>
        <taxon>Nototheniidae</taxon>
        <taxon>Trematomus</taxon>
    </lineage>
</organism>
<keyword evidence="6" id="KW-0391">Immunity</keyword>
<feature type="domain" description="Ig-like" evidence="17">
    <location>
        <begin position="26"/>
        <end position="104"/>
    </location>
</feature>
<dbReference type="AlphaFoldDB" id="A0A678W356"/>
<keyword evidence="8" id="KW-1064">Adaptive immunity</keyword>
<feature type="chain" id="PRO_5025473071" description="T-cell surface glycoprotein CD8 alpha chain" evidence="16">
    <location>
        <begin position="20"/>
        <end position="221"/>
    </location>
</feature>